<accession>A0ABR9QE97</accession>
<keyword evidence="10" id="KW-0067">ATP-binding</keyword>
<organism evidence="18 19">
    <name type="scientific">Litchfieldia luteola</name>
    <dbReference type="NCBI Taxonomy" id="682179"/>
    <lineage>
        <taxon>Bacteria</taxon>
        <taxon>Bacillati</taxon>
        <taxon>Bacillota</taxon>
        <taxon>Bacilli</taxon>
        <taxon>Bacillales</taxon>
        <taxon>Bacillaceae</taxon>
        <taxon>Litchfieldia</taxon>
    </lineage>
</organism>
<dbReference type="Pfam" id="PF00672">
    <property type="entry name" value="HAMP"/>
    <property type="match status" value="1"/>
</dbReference>
<dbReference type="Proteomes" id="UP001516662">
    <property type="component" value="Unassembled WGS sequence"/>
</dbReference>
<dbReference type="InterPro" id="IPR003660">
    <property type="entry name" value="HAMP_dom"/>
</dbReference>
<feature type="domain" description="Histidine kinase" evidence="16">
    <location>
        <begin position="151"/>
        <end position="343"/>
    </location>
</feature>
<feature type="transmembrane region" description="Helical" evidence="15">
    <location>
        <begin position="44"/>
        <end position="68"/>
    </location>
</feature>
<sequence>MFSNLNSIRLTMIRSHVISALMVGILFFTGLQLILLALPKNPLALSTILLLTAFVFVISVGSGIYFGYRDSTDVKKRLEEVSTFITILERGNLKTRVDVDGQDEIARITQSLNQLSAKIEKQVQSLQRLADEKTELAEEAHKAASIEERQRIARDLHDAVSQQLFAVSMMSSAAVRLLDSKPEKVKEIIGQVSELAAQAQVEMRALLLHLRPVHLGRDSLYEGLVKLIEELQSKCSLHFETAIDQIDCLSKGTEDHLFRIIQEALSNILRHSDATQVKLTFSQKEEYVFLQIYDNGKGFDVSEDKKISYGLKTMRERCEEIGGVFKLHSKQDEGTYITIRVSV</sequence>
<keyword evidence="4" id="KW-1003">Cell membrane</keyword>
<evidence type="ECO:0000256" key="5">
    <source>
        <dbReference type="ARBA" id="ARBA00022553"/>
    </source>
</evidence>
<dbReference type="Pfam" id="PF02518">
    <property type="entry name" value="HATPase_c"/>
    <property type="match status" value="1"/>
</dbReference>
<feature type="coiled-coil region" evidence="14">
    <location>
        <begin position="112"/>
        <end position="149"/>
    </location>
</feature>
<keyword evidence="11 15" id="KW-1133">Transmembrane helix</keyword>
<keyword evidence="12" id="KW-0902">Two-component regulatory system</keyword>
<dbReference type="SUPFAM" id="SSF158472">
    <property type="entry name" value="HAMP domain-like"/>
    <property type="match status" value="1"/>
</dbReference>
<comment type="catalytic activity">
    <reaction evidence="1">
        <text>ATP + protein L-histidine = ADP + protein N-phospho-L-histidine.</text>
        <dbReference type="EC" id="2.7.13.3"/>
    </reaction>
</comment>
<dbReference type="PROSITE" id="PS50109">
    <property type="entry name" value="HIS_KIN"/>
    <property type="match status" value="1"/>
</dbReference>
<evidence type="ECO:0000256" key="11">
    <source>
        <dbReference type="ARBA" id="ARBA00022989"/>
    </source>
</evidence>
<evidence type="ECO:0000256" key="2">
    <source>
        <dbReference type="ARBA" id="ARBA00004651"/>
    </source>
</evidence>
<evidence type="ECO:0000256" key="13">
    <source>
        <dbReference type="ARBA" id="ARBA00023136"/>
    </source>
</evidence>
<dbReference type="InterPro" id="IPR011712">
    <property type="entry name" value="Sig_transdc_His_kin_sub3_dim/P"/>
</dbReference>
<keyword evidence="5" id="KW-0597">Phosphoprotein</keyword>
<keyword evidence="8" id="KW-0547">Nucleotide-binding</keyword>
<evidence type="ECO:0000256" key="1">
    <source>
        <dbReference type="ARBA" id="ARBA00000085"/>
    </source>
</evidence>
<protein>
    <recommendedName>
        <fullName evidence="3">histidine kinase</fullName>
        <ecNumber evidence="3">2.7.13.3</ecNumber>
    </recommendedName>
</protein>
<dbReference type="Pfam" id="PF07730">
    <property type="entry name" value="HisKA_3"/>
    <property type="match status" value="1"/>
</dbReference>
<evidence type="ECO:0000256" key="4">
    <source>
        <dbReference type="ARBA" id="ARBA00022475"/>
    </source>
</evidence>
<proteinExistence type="predicted"/>
<evidence type="ECO:0000313" key="18">
    <source>
        <dbReference type="EMBL" id="MBE4906814.1"/>
    </source>
</evidence>
<dbReference type="SMART" id="SM00387">
    <property type="entry name" value="HATPase_c"/>
    <property type="match status" value="1"/>
</dbReference>
<dbReference type="EC" id="2.7.13.3" evidence="3"/>
<evidence type="ECO:0000256" key="7">
    <source>
        <dbReference type="ARBA" id="ARBA00022692"/>
    </source>
</evidence>
<dbReference type="InterPro" id="IPR003594">
    <property type="entry name" value="HATPase_dom"/>
</dbReference>
<dbReference type="CDD" id="cd06225">
    <property type="entry name" value="HAMP"/>
    <property type="match status" value="1"/>
</dbReference>
<dbReference type="Gene3D" id="1.20.5.1930">
    <property type="match status" value="1"/>
</dbReference>
<dbReference type="Gene3D" id="3.30.565.10">
    <property type="entry name" value="Histidine kinase-like ATPase, C-terminal domain"/>
    <property type="match status" value="1"/>
</dbReference>
<dbReference type="Gene3D" id="6.10.340.10">
    <property type="match status" value="1"/>
</dbReference>
<dbReference type="CDD" id="cd16917">
    <property type="entry name" value="HATPase_UhpB-NarQ-NarX-like"/>
    <property type="match status" value="1"/>
</dbReference>
<evidence type="ECO:0000256" key="9">
    <source>
        <dbReference type="ARBA" id="ARBA00022777"/>
    </source>
</evidence>
<evidence type="ECO:0000256" key="8">
    <source>
        <dbReference type="ARBA" id="ARBA00022741"/>
    </source>
</evidence>
<feature type="transmembrane region" description="Helical" evidence="15">
    <location>
        <begin position="20"/>
        <end position="38"/>
    </location>
</feature>
<evidence type="ECO:0000256" key="15">
    <source>
        <dbReference type="SAM" id="Phobius"/>
    </source>
</evidence>
<reference evidence="18 19" key="1">
    <citation type="submission" date="2020-10" db="EMBL/GenBank/DDBJ databases">
        <title>Bacillus sp. HD4P25, an endophyte from a halophyte.</title>
        <authorList>
            <person name="Sun J.-Q."/>
        </authorList>
    </citation>
    <scope>NUCLEOTIDE SEQUENCE [LARGE SCALE GENOMIC DNA]</scope>
    <source>
        <strain evidence="18 19">YIM 93174</strain>
    </source>
</reference>
<feature type="domain" description="HAMP" evidence="17">
    <location>
        <begin position="72"/>
        <end position="124"/>
    </location>
</feature>
<comment type="subcellular location">
    <subcellularLocation>
        <location evidence="2">Cell membrane</location>
        <topology evidence="2">Multi-pass membrane protein</topology>
    </subcellularLocation>
</comment>
<keyword evidence="19" id="KW-1185">Reference proteome</keyword>
<comment type="caution">
    <text evidence="18">The sequence shown here is derived from an EMBL/GenBank/DDBJ whole genome shotgun (WGS) entry which is preliminary data.</text>
</comment>
<keyword evidence="13 15" id="KW-0472">Membrane</keyword>
<evidence type="ECO:0000256" key="10">
    <source>
        <dbReference type="ARBA" id="ARBA00022840"/>
    </source>
</evidence>
<evidence type="ECO:0000256" key="6">
    <source>
        <dbReference type="ARBA" id="ARBA00022679"/>
    </source>
</evidence>
<dbReference type="RefSeq" id="WP_193534304.1">
    <property type="nucleotide sequence ID" value="NZ_JADCLJ010000006.1"/>
</dbReference>
<keyword evidence="6" id="KW-0808">Transferase</keyword>
<evidence type="ECO:0000256" key="12">
    <source>
        <dbReference type="ARBA" id="ARBA00023012"/>
    </source>
</evidence>
<dbReference type="SMART" id="SM00304">
    <property type="entry name" value="HAMP"/>
    <property type="match status" value="1"/>
</dbReference>
<evidence type="ECO:0000313" key="19">
    <source>
        <dbReference type="Proteomes" id="UP001516662"/>
    </source>
</evidence>
<keyword evidence="9 18" id="KW-0418">Kinase</keyword>
<dbReference type="InterPro" id="IPR050482">
    <property type="entry name" value="Sensor_HK_TwoCompSys"/>
</dbReference>
<dbReference type="PANTHER" id="PTHR24421:SF37">
    <property type="entry name" value="SENSOR HISTIDINE KINASE NARS"/>
    <property type="match status" value="1"/>
</dbReference>
<gene>
    <name evidence="18" type="ORF">IMZ08_01920</name>
</gene>
<dbReference type="InterPro" id="IPR005467">
    <property type="entry name" value="His_kinase_dom"/>
</dbReference>
<dbReference type="PANTHER" id="PTHR24421">
    <property type="entry name" value="NITRATE/NITRITE SENSOR PROTEIN NARX-RELATED"/>
    <property type="match status" value="1"/>
</dbReference>
<evidence type="ECO:0000259" key="17">
    <source>
        <dbReference type="PROSITE" id="PS50885"/>
    </source>
</evidence>
<keyword evidence="14" id="KW-0175">Coiled coil</keyword>
<dbReference type="PROSITE" id="PS50885">
    <property type="entry name" value="HAMP"/>
    <property type="match status" value="1"/>
</dbReference>
<evidence type="ECO:0000256" key="14">
    <source>
        <dbReference type="SAM" id="Coils"/>
    </source>
</evidence>
<keyword evidence="7 15" id="KW-0812">Transmembrane</keyword>
<dbReference type="SUPFAM" id="SSF55874">
    <property type="entry name" value="ATPase domain of HSP90 chaperone/DNA topoisomerase II/histidine kinase"/>
    <property type="match status" value="1"/>
</dbReference>
<dbReference type="GO" id="GO:0016301">
    <property type="term" value="F:kinase activity"/>
    <property type="evidence" value="ECO:0007669"/>
    <property type="project" value="UniProtKB-KW"/>
</dbReference>
<dbReference type="InterPro" id="IPR036890">
    <property type="entry name" value="HATPase_C_sf"/>
</dbReference>
<name>A0ABR9QE97_9BACI</name>
<evidence type="ECO:0000256" key="3">
    <source>
        <dbReference type="ARBA" id="ARBA00012438"/>
    </source>
</evidence>
<dbReference type="EMBL" id="JADCLJ010000006">
    <property type="protein sequence ID" value="MBE4906814.1"/>
    <property type="molecule type" value="Genomic_DNA"/>
</dbReference>
<evidence type="ECO:0000259" key="16">
    <source>
        <dbReference type="PROSITE" id="PS50109"/>
    </source>
</evidence>